<dbReference type="EMBL" id="JAUSUD010000017">
    <property type="protein sequence ID" value="MDQ0231985.1"/>
    <property type="molecule type" value="Genomic_DNA"/>
</dbReference>
<name>A0ABT9ZI76_9BACI</name>
<dbReference type="EC" id="1.8.4.11" evidence="2"/>
<dbReference type="GO" id="GO:0008113">
    <property type="term" value="F:peptide-methionine (S)-S-oxide reductase activity"/>
    <property type="evidence" value="ECO:0007669"/>
    <property type="project" value="UniProtKB-EC"/>
</dbReference>
<comment type="catalytic activity">
    <reaction evidence="5">
        <text>[thioredoxin]-disulfide + L-methionine + H2O = L-methionine (S)-S-oxide + [thioredoxin]-dithiol</text>
        <dbReference type="Rhea" id="RHEA:19993"/>
        <dbReference type="Rhea" id="RHEA-COMP:10698"/>
        <dbReference type="Rhea" id="RHEA-COMP:10700"/>
        <dbReference type="ChEBI" id="CHEBI:15377"/>
        <dbReference type="ChEBI" id="CHEBI:29950"/>
        <dbReference type="ChEBI" id="CHEBI:50058"/>
        <dbReference type="ChEBI" id="CHEBI:57844"/>
        <dbReference type="ChEBI" id="CHEBI:58772"/>
        <dbReference type="EC" id="1.8.4.11"/>
    </reaction>
</comment>
<evidence type="ECO:0000259" key="6">
    <source>
        <dbReference type="Pfam" id="PF01625"/>
    </source>
</evidence>
<evidence type="ECO:0000256" key="3">
    <source>
        <dbReference type="ARBA" id="ARBA00023002"/>
    </source>
</evidence>
<keyword evidence="8" id="KW-1185">Reference proteome</keyword>
<comment type="catalytic activity">
    <reaction evidence="4">
        <text>L-methionyl-[protein] + [thioredoxin]-disulfide + H2O = L-methionyl-(S)-S-oxide-[protein] + [thioredoxin]-dithiol</text>
        <dbReference type="Rhea" id="RHEA:14217"/>
        <dbReference type="Rhea" id="RHEA-COMP:10698"/>
        <dbReference type="Rhea" id="RHEA-COMP:10700"/>
        <dbReference type="Rhea" id="RHEA-COMP:12313"/>
        <dbReference type="Rhea" id="RHEA-COMP:12315"/>
        <dbReference type="ChEBI" id="CHEBI:15377"/>
        <dbReference type="ChEBI" id="CHEBI:16044"/>
        <dbReference type="ChEBI" id="CHEBI:29950"/>
        <dbReference type="ChEBI" id="CHEBI:44120"/>
        <dbReference type="ChEBI" id="CHEBI:50058"/>
        <dbReference type="EC" id="1.8.4.11"/>
    </reaction>
</comment>
<gene>
    <name evidence="7" type="ORF">J2S19_003270</name>
</gene>
<sequence length="121" mass="14366">MERAVFGASEFFSKEALSVRGVEYIQTKNLTETNVELIEIWFNPWKVSYDELLELFFDLHDPTDKTGQKIKGQSFIYFANVNQLHVAKQKKLEQKQIWRQEIITELVPIWKFNRNEGRLIS</sequence>
<dbReference type="SUPFAM" id="SSF55068">
    <property type="entry name" value="Peptide methionine sulfoxide reductase"/>
    <property type="match status" value="1"/>
</dbReference>
<dbReference type="PANTHER" id="PTHR43774">
    <property type="entry name" value="PEPTIDE METHIONINE SULFOXIDE REDUCTASE"/>
    <property type="match status" value="1"/>
</dbReference>
<evidence type="ECO:0000313" key="8">
    <source>
        <dbReference type="Proteomes" id="UP001234495"/>
    </source>
</evidence>
<evidence type="ECO:0000256" key="4">
    <source>
        <dbReference type="ARBA" id="ARBA00047806"/>
    </source>
</evidence>
<evidence type="ECO:0000256" key="1">
    <source>
        <dbReference type="ARBA" id="ARBA00005591"/>
    </source>
</evidence>
<dbReference type="PANTHER" id="PTHR43774:SF1">
    <property type="entry name" value="PEPTIDE METHIONINE SULFOXIDE REDUCTASE MSRA 2"/>
    <property type="match status" value="1"/>
</dbReference>
<keyword evidence="3 7" id="KW-0560">Oxidoreductase</keyword>
<evidence type="ECO:0000313" key="7">
    <source>
        <dbReference type="EMBL" id="MDQ0231985.1"/>
    </source>
</evidence>
<feature type="domain" description="Peptide methionine sulphoxide reductase MsrA" evidence="6">
    <location>
        <begin position="22"/>
        <end position="116"/>
    </location>
</feature>
<dbReference type="Gene3D" id="3.30.1060.10">
    <property type="entry name" value="Peptide methionine sulphoxide reductase MsrA"/>
    <property type="match status" value="1"/>
</dbReference>
<evidence type="ECO:0000256" key="2">
    <source>
        <dbReference type="ARBA" id="ARBA00012502"/>
    </source>
</evidence>
<dbReference type="Pfam" id="PF01625">
    <property type="entry name" value="PMSR"/>
    <property type="match status" value="1"/>
</dbReference>
<reference evidence="7 8" key="1">
    <citation type="submission" date="2023-07" db="EMBL/GenBank/DDBJ databases">
        <title>Genomic Encyclopedia of Type Strains, Phase IV (KMG-IV): sequencing the most valuable type-strain genomes for metagenomic binning, comparative biology and taxonomic classification.</title>
        <authorList>
            <person name="Goeker M."/>
        </authorList>
    </citation>
    <scope>NUCLEOTIDE SEQUENCE [LARGE SCALE GENOMIC DNA]</scope>
    <source>
        <strain evidence="7 8">DSM 29005</strain>
    </source>
</reference>
<dbReference type="RefSeq" id="WP_307343869.1">
    <property type="nucleotide sequence ID" value="NZ_JAUSUD010000017.1"/>
</dbReference>
<accession>A0ABT9ZI76</accession>
<proteinExistence type="inferred from homology"/>
<dbReference type="InterPro" id="IPR036509">
    <property type="entry name" value="Met_Sox_Rdtase_MsrA_sf"/>
</dbReference>
<organism evidence="7 8">
    <name type="scientific">Metabacillus malikii</name>
    <dbReference type="NCBI Taxonomy" id="1504265"/>
    <lineage>
        <taxon>Bacteria</taxon>
        <taxon>Bacillati</taxon>
        <taxon>Bacillota</taxon>
        <taxon>Bacilli</taxon>
        <taxon>Bacillales</taxon>
        <taxon>Bacillaceae</taxon>
        <taxon>Metabacillus</taxon>
    </lineage>
</organism>
<dbReference type="InterPro" id="IPR002569">
    <property type="entry name" value="Met_Sox_Rdtase_MsrA_dom"/>
</dbReference>
<evidence type="ECO:0000256" key="5">
    <source>
        <dbReference type="ARBA" id="ARBA00048782"/>
    </source>
</evidence>
<dbReference type="Proteomes" id="UP001234495">
    <property type="component" value="Unassembled WGS sequence"/>
</dbReference>
<comment type="similarity">
    <text evidence="1">Belongs to the MsrA Met sulfoxide reductase family.</text>
</comment>
<comment type="caution">
    <text evidence="7">The sequence shown here is derived from an EMBL/GenBank/DDBJ whole genome shotgun (WGS) entry which is preliminary data.</text>
</comment>
<protein>
    <recommendedName>
        <fullName evidence="2">peptide-methionine (S)-S-oxide reductase</fullName>
        <ecNumber evidence="2">1.8.4.11</ecNumber>
    </recommendedName>
</protein>